<keyword evidence="4" id="KW-1185">Reference proteome</keyword>
<dbReference type="AlphaFoldDB" id="A0A6G1KND1"/>
<feature type="region of interest" description="Disordered" evidence="1">
    <location>
        <begin position="405"/>
        <end position="436"/>
    </location>
</feature>
<feature type="region of interest" description="Disordered" evidence="1">
    <location>
        <begin position="375"/>
        <end position="394"/>
    </location>
</feature>
<evidence type="ECO:0000259" key="2">
    <source>
        <dbReference type="PROSITE" id="PS50097"/>
    </source>
</evidence>
<organism evidence="3 4">
    <name type="scientific">Pleomassaria siparia CBS 279.74</name>
    <dbReference type="NCBI Taxonomy" id="1314801"/>
    <lineage>
        <taxon>Eukaryota</taxon>
        <taxon>Fungi</taxon>
        <taxon>Dikarya</taxon>
        <taxon>Ascomycota</taxon>
        <taxon>Pezizomycotina</taxon>
        <taxon>Dothideomycetes</taxon>
        <taxon>Pleosporomycetidae</taxon>
        <taxon>Pleosporales</taxon>
        <taxon>Pleomassariaceae</taxon>
        <taxon>Pleomassaria</taxon>
    </lineage>
</organism>
<dbReference type="EMBL" id="MU005764">
    <property type="protein sequence ID" value="KAF2714406.1"/>
    <property type="molecule type" value="Genomic_DNA"/>
</dbReference>
<sequence length="436" mass="50063">MNQPEDVEVIIAHDRRYKFHASVLARNSVLFAEMLTEANAAQLSNKAKQAGIKTRWMIELVALPSAEEPGGRLKRALSYAGVVLNENGRAPTHVCEYYESILYAFYNTEITIDDEDMRDVLYNTEKMLNIAEYLGCVPLIAKTIDVALVKHGQLMFQSIAAQPVGWIKLGLRIKSELIFKEAMIHLVGNYNRLKKNPESTVALRGLPSAVRNLTNHYHQGLVKKARHLEVQLITAYPGHMMMPSDDLPIKREHYAKEILVWMALSFFRHWFGQKIIYEKGSNCDDGGFELYTTIGRAGEAYMDKSIINQFHTKAPMTKKAMNVLENHLLEIKECMKGHVEKSGILKNKCQLDVHRHGVEWLTCVEVDRNDFPWVRDEEPTTGQKRGRRKGGNEIVQMNLREAQRMREEQLQRKEYEIFRTEGDEEDDGDEDEDEGL</sequence>
<reference evidence="3" key="1">
    <citation type="journal article" date="2020" name="Stud. Mycol.">
        <title>101 Dothideomycetes genomes: a test case for predicting lifestyles and emergence of pathogens.</title>
        <authorList>
            <person name="Haridas S."/>
            <person name="Albert R."/>
            <person name="Binder M."/>
            <person name="Bloem J."/>
            <person name="Labutti K."/>
            <person name="Salamov A."/>
            <person name="Andreopoulos B."/>
            <person name="Baker S."/>
            <person name="Barry K."/>
            <person name="Bills G."/>
            <person name="Bluhm B."/>
            <person name="Cannon C."/>
            <person name="Castanera R."/>
            <person name="Culley D."/>
            <person name="Daum C."/>
            <person name="Ezra D."/>
            <person name="Gonzalez J."/>
            <person name="Henrissat B."/>
            <person name="Kuo A."/>
            <person name="Liang C."/>
            <person name="Lipzen A."/>
            <person name="Lutzoni F."/>
            <person name="Magnuson J."/>
            <person name="Mondo S."/>
            <person name="Nolan M."/>
            <person name="Ohm R."/>
            <person name="Pangilinan J."/>
            <person name="Park H.-J."/>
            <person name="Ramirez L."/>
            <person name="Alfaro M."/>
            <person name="Sun H."/>
            <person name="Tritt A."/>
            <person name="Yoshinaga Y."/>
            <person name="Zwiers L.-H."/>
            <person name="Turgeon B."/>
            <person name="Goodwin S."/>
            <person name="Spatafora J."/>
            <person name="Crous P."/>
            <person name="Grigoriev I."/>
        </authorList>
    </citation>
    <scope>NUCLEOTIDE SEQUENCE</scope>
    <source>
        <strain evidence="3">CBS 279.74</strain>
    </source>
</reference>
<dbReference type="Proteomes" id="UP000799428">
    <property type="component" value="Unassembled WGS sequence"/>
</dbReference>
<feature type="compositionally biased region" description="Basic and acidic residues" evidence="1">
    <location>
        <begin position="405"/>
        <end position="421"/>
    </location>
</feature>
<evidence type="ECO:0000313" key="3">
    <source>
        <dbReference type="EMBL" id="KAF2714406.1"/>
    </source>
</evidence>
<feature type="compositionally biased region" description="Acidic residues" evidence="1">
    <location>
        <begin position="422"/>
        <end position="436"/>
    </location>
</feature>
<proteinExistence type="predicted"/>
<evidence type="ECO:0000256" key="1">
    <source>
        <dbReference type="SAM" id="MobiDB-lite"/>
    </source>
</evidence>
<protein>
    <recommendedName>
        <fullName evidence="2">BTB domain-containing protein</fullName>
    </recommendedName>
</protein>
<feature type="domain" description="BTB" evidence="2">
    <location>
        <begin position="5"/>
        <end position="114"/>
    </location>
</feature>
<dbReference type="OrthoDB" id="2129688at2759"/>
<dbReference type="PROSITE" id="PS50097">
    <property type="entry name" value="BTB"/>
    <property type="match status" value="1"/>
</dbReference>
<gene>
    <name evidence="3" type="ORF">K504DRAFT_367530</name>
</gene>
<dbReference type="PANTHER" id="PTHR38119">
    <property type="entry name" value="BTB DOMAIN-CONTAINING PROTEIN-RELATED"/>
    <property type="match status" value="1"/>
</dbReference>
<name>A0A6G1KND1_9PLEO</name>
<evidence type="ECO:0000313" key="4">
    <source>
        <dbReference type="Proteomes" id="UP000799428"/>
    </source>
</evidence>
<dbReference type="PANTHER" id="PTHR38119:SF2">
    <property type="entry name" value="TRANSCRIPTION FACTOR DOMAIN-CONTAINING PROTEIN"/>
    <property type="match status" value="1"/>
</dbReference>
<accession>A0A6G1KND1</accession>
<dbReference type="InterPro" id="IPR000210">
    <property type="entry name" value="BTB/POZ_dom"/>
</dbReference>